<dbReference type="GO" id="GO:0005737">
    <property type="term" value="C:cytoplasm"/>
    <property type="evidence" value="ECO:0007669"/>
    <property type="project" value="UniProtKB-SubCell"/>
</dbReference>
<evidence type="ECO:0000256" key="6">
    <source>
        <dbReference type="ARBA" id="ARBA00022927"/>
    </source>
</evidence>
<feature type="non-terminal residue" evidence="9">
    <location>
        <position position="1101"/>
    </location>
</feature>
<dbReference type="InterPro" id="IPR011989">
    <property type="entry name" value="ARM-like"/>
</dbReference>
<protein>
    <recommendedName>
        <fullName evidence="8">Exportin-4</fullName>
    </recommendedName>
</protein>
<gene>
    <name evidence="9" type="ORF">BINO364_LOCUS6201</name>
</gene>
<dbReference type="Gene3D" id="1.25.10.10">
    <property type="entry name" value="Leucine-rich Repeat Variant"/>
    <property type="match status" value="1"/>
</dbReference>
<reference evidence="9" key="1">
    <citation type="submission" date="2021-12" db="EMBL/GenBank/DDBJ databases">
        <authorList>
            <person name="Martin H S."/>
        </authorList>
    </citation>
    <scope>NUCLEOTIDE SEQUENCE</scope>
</reference>
<evidence type="ECO:0000256" key="5">
    <source>
        <dbReference type="ARBA" id="ARBA00022490"/>
    </source>
</evidence>
<keyword evidence="6" id="KW-0653">Protein transport</keyword>
<dbReference type="InterPro" id="IPR044189">
    <property type="entry name" value="XPO4/7-like"/>
</dbReference>
<evidence type="ECO:0000256" key="2">
    <source>
        <dbReference type="ARBA" id="ARBA00004496"/>
    </source>
</evidence>
<dbReference type="EMBL" id="OV170234">
    <property type="protein sequence ID" value="CAH0719910.1"/>
    <property type="molecule type" value="Genomic_DNA"/>
</dbReference>
<comment type="subcellular location">
    <subcellularLocation>
        <location evidence="2">Cytoplasm</location>
    </subcellularLocation>
    <subcellularLocation>
        <location evidence="1">Nucleus</location>
    </subcellularLocation>
</comment>
<comment type="similarity">
    <text evidence="3">Belongs to the exportin family.</text>
</comment>
<dbReference type="AlphaFoldDB" id="A0A8J9YB47"/>
<keyword evidence="5" id="KW-0963">Cytoplasm</keyword>
<evidence type="ECO:0000256" key="1">
    <source>
        <dbReference type="ARBA" id="ARBA00004123"/>
    </source>
</evidence>
<dbReference type="Proteomes" id="UP000838878">
    <property type="component" value="Chromosome 14"/>
</dbReference>
<evidence type="ECO:0000256" key="7">
    <source>
        <dbReference type="ARBA" id="ARBA00023242"/>
    </source>
</evidence>
<keyword evidence="7" id="KW-0539">Nucleus</keyword>
<evidence type="ECO:0000256" key="8">
    <source>
        <dbReference type="ARBA" id="ARBA00040444"/>
    </source>
</evidence>
<accession>A0A8J9YB47</accession>
<dbReference type="PANTHER" id="PTHR12596">
    <property type="entry name" value="EXPORTIN 4,7-RELATED"/>
    <property type="match status" value="1"/>
</dbReference>
<keyword evidence="10" id="KW-1185">Reference proteome</keyword>
<evidence type="ECO:0000313" key="10">
    <source>
        <dbReference type="Proteomes" id="UP000838878"/>
    </source>
</evidence>
<dbReference type="InterPro" id="IPR016024">
    <property type="entry name" value="ARM-type_fold"/>
</dbReference>
<dbReference type="PANTHER" id="PTHR12596:SF1">
    <property type="entry name" value="EXPORTIN-4"/>
    <property type="match status" value="1"/>
</dbReference>
<dbReference type="GO" id="GO:0005643">
    <property type="term" value="C:nuclear pore"/>
    <property type="evidence" value="ECO:0007669"/>
    <property type="project" value="TreeGrafter"/>
</dbReference>
<name>A0A8J9YB47_9NEOP</name>
<dbReference type="GO" id="GO:0005049">
    <property type="term" value="F:nuclear export signal receptor activity"/>
    <property type="evidence" value="ECO:0007669"/>
    <property type="project" value="InterPro"/>
</dbReference>
<evidence type="ECO:0000256" key="4">
    <source>
        <dbReference type="ARBA" id="ARBA00022448"/>
    </source>
</evidence>
<organism evidence="9 10">
    <name type="scientific">Brenthis ino</name>
    <name type="common">lesser marbled fritillary</name>
    <dbReference type="NCBI Taxonomy" id="405034"/>
    <lineage>
        <taxon>Eukaryota</taxon>
        <taxon>Metazoa</taxon>
        <taxon>Ecdysozoa</taxon>
        <taxon>Arthropoda</taxon>
        <taxon>Hexapoda</taxon>
        <taxon>Insecta</taxon>
        <taxon>Pterygota</taxon>
        <taxon>Neoptera</taxon>
        <taxon>Endopterygota</taxon>
        <taxon>Lepidoptera</taxon>
        <taxon>Glossata</taxon>
        <taxon>Ditrysia</taxon>
        <taxon>Papilionoidea</taxon>
        <taxon>Nymphalidae</taxon>
        <taxon>Heliconiinae</taxon>
        <taxon>Argynnini</taxon>
        <taxon>Brenthis</taxon>
    </lineage>
</organism>
<proteinExistence type="inferred from homology"/>
<keyword evidence="4" id="KW-0813">Transport</keyword>
<dbReference type="SUPFAM" id="SSF48371">
    <property type="entry name" value="ARM repeat"/>
    <property type="match status" value="1"/>
</dbReference>
<evidence type="ECO:0000313" key="9">
    <source>
        <dbReference type="EMBL" id="CAH0719910.1"/>
    </source>
</evidence>
<dbReference type="OrthoDB" id="5548448at2759"/>
<evidence type="ECO:0000256" key="3">
    <source>
        <dbReference type="ARBA" id="ARBA00009466"/>
    </source>
</evidence>
<dbReference type="GO" id="GO:0006611">
    <property type="term" value="P:protein export from nucleus"/>
    <property type="evidence" value="ECO:0007669"/>
    <property type="project" value="TreeGrafter"/>
</dbReference>
<sequence>MDNSAIQTLEAAAQILMAPPNIVSSEQRHQAESVFLEFRSTKNPYQLCREILEKSSSDYILFEAAGLIKTALIREWNLLSENDINSLREYLLNYLLRKEAPPFLKEKLLQTIAVIIKRGSISDGGRERKALLDELEKIILSSPITQQKLACSLILSIMQEYAITVKSADVGLIWEVHFRLKKSFEALDLKRIFRFTVGVLEQIVRSGHQPEGEQALLTKQLLTIVETVLCWNHVSPLLSKRLIGAFEAIYESDTAPALRLSLNWRDTIMQPQLITLFFEIHIYVRNNPDLLNSSLTCLVQLASLSGVVVSASNLKQQYLENYVNSFVRILAFIQPSEREMLGISQIYRRLVQFFTPTMIASTPPAFLQYLTTYTCHCIRGSVVEEGINDDTFWRESLTKFLHTWSSIVQDTDGFSNATLMTPCIEIFNTYLQCRLAPPDGTRGTESSDGCNDDIKDDVDEDERELHSNNLLTIGAVARKAPAHCSHVLYTLLMDRSKRLESQLQLMHMNKCQIINGGEQLVTLFEDLHWILMITGHFLALDCTEGETVMIPTELVEYSVAQNADVDASLRYLVGETTSTENVDDILKLVGEILRISSWECAALEAGLASVFSPELSATLSWLLKIWANAYLVLQPPQCSKVLEAAFGAGSRGVSWVVALVARRAAAALRHLAAQPAAARHALLLLAALAYPQHKQSPLAKCEEFVALVAWEAGGSNLPGELRRELHRVFAIAATYAEGEERNRLLGSTVALQEKLMNIINAEADTEPIRSMLADTLDCFIGVTEGVLEVGTLDEQFTMLMHALDKIPGIVFRYHNYPGVVLPALTLLARSAKRMLHSVQPANVSKFLDVCNTTFEVYMRWNSGKISSIPQDAEEEAYEDICALMDVISSVSRCGGGCGAEAAWRHACARGLRLLLPLVTPPLLAMPTLALRAYRMLRDLDNASQLTNLPIEDFNMVINALRVGLTAVSCDVSTLCCETIVGISNTVRTLGDDNPYAIAVLSLAELLLMLIIKMEIPPDSIPAAGAAIYALTCVKPALLAGLARQLIEAFAVNDPANVPRLEEAFGILTNGVLFDGLRTHKLRFQDNFDKFLASVHGFLIVK</sequence>